<feature type="non-terminal residue" evidence="5">
    <location>
        <position position="1"/>
    </location>
</feature>
<dbReference type="Gene3D" id="3.40.190.10">
    <property type="entry name" value="Periplasmic binding protein-like II"/>
    <property type="match status" value="1"/>
</dbReference>
<evidence type="ECO:0000313" key="5">
    <source>
        <dbReference type="EMBL" id="KAJ2926816.1"/>
    </source>
</evidence>
<evidence type="ECO:0000256" key="3">
    <source>
        <dbReference type="ARBA" id="ARBA00022729"/>
    </source>
</evidence>
<dbReference type="Pfam" id="PF22384">
    <property type="entry name" value="PBP2_Ca3427_like"/>
    <property type="match status" value="1"/>
</dbReference>
<keyword evidence="6" id="KW-1185">Reference proteome</keyword>
<reference evidence="5" key="1">
    <citation type="submission" date="2022-06" db="EMBL/GenBank/DDBJ databases">
        <title>Genome Sequence of Candolleomyces eurysporus.</title>
        <authorList>
            <person name="Buettner E."/>
        </authorList>
    </citation>
    <scope>NUCLEOTIDE SEQUENCE</scope>
    <source>
        <strain evidence="5">VTCC 930004</strain>
    </source>
</reference>
<comment type="similarity">
    <text evidence="2">Belongs to the bacterial solute-binding protein SsuA/TauA family.</text>
</comment>
<comment type="caution">
    <text evidence="5">The sequence shown here is derived from an EMBL/GenBank/DDBJ whole genome shotgun (WGS) entry which is preliminary data.</text>
</comment>
<evidence type="ECO:0000259" key="4">
    <source>
        <dbReference type="Pfam" id="PF22384"/>
    </source>
</evidence>
<proteinExistence type="inferred from homology"/>
<sequence>MALQQGWPTDDLKFQVNNDIHGLIDSVNDGSTSAFMWEWFTTKPWVDAGKARFIGSVPTPWPSWLIAAHPERASAEAVTDILQRLTTSVREFDSEEKRKQDDVDFIKDKFGYPEEDIRAWLETVKYPQNCLEIPKEVLLNTLSMLEKAGALTAPQGGFDANQFIGKDVVKLTY</sequence>
<dbReference type="AlphaFoldDB" id="A0A9W8J0J4"/>
<dbReference type="PANTHER" id="PTHR30024">
    <property type="entry name" value="ALIPHATIC SULFONATES-BINDING PROTEIN-RELATED"/>
    <property type="match status" value="1"/>
</dbReference>
<dbReference type="Proteomes" id="UP001140091">
    <property type="component" value="Unassembled WGS sequence"/>
</dbReference>
<evidence type="ECO:0000256" key="1">
    <source>
        <dbReference type="ARBA" id="ARBA00004418"/>
    </source>
</evidence>
<name>A0A9W8J0J4_9AGAR</name>
<dbReference type="PANTHER" id="PTHR30024:SF47">
    <property type="entry name" value="TAURINE-BINDING PERIPLASMIC PROTEIN"/>
    <property type="match status" value="1"/>
</dbReference>
<evidence type="ECO:0000313" key="6">
    <source>
        <dbReference type="Proteomes" id="UP001140091"/>
    </source>
</evidence>
<comment type="subcellular location">
    <subcellularLocation>
        <location evidence="1">Periplasm</location>
    </subcellularLocation>
</comment>
<dbReference type="InterPro" id="IPR054364">
    <property type="entry name" value="Ca3427-like_PBP2"/>
</dbReference>
<organism evidence="5 6">
    <name type="scientific">Candolleomyces eurysporus</name>
    <dbReference type="NCBI Taxonomy" id="2828524"/>
    <lineage>
        <taxon>Eukaryota</taxon>
        <taxon>Fungi</taxon>
        <taxon>Dikarya</taxon>
        <taxon>Basidiomycota</taxon>
        <taxon>Agaricomycotina</taxon>
        <taxon>Agaricomycetes</taxon>
        <taxon>Agaricomycetidae</taxon>
        <taxon>Agaricales</taxon>
        <taxon>Agaricineae</taxon>
        <taxon>Psathyrellaceae</taxon>
        <taxon>Candolleomyces</taxon>
    </lineage>
</organism>
<accession>A0A9W8J0J4</accession>
<evidence type="ECO:0000256" key="2">
    <source>
        <dbReference type="ARBA" id="ARBA00010742"/>
    </source>
</evidence>
<dbReference type="EMBL" id="JANBPK010001045">
    <property type="protein sequence ID" value="KAJ2926816.1"/>
    <property type="molecule type" value="Genomic_DNA"/>
</dbReference>
<keyword evidence="3" id="KW-0732">Signal</keyword>
<feature type="domain" description="Ca3427-like PBP 2" evidence="4">
    <location>
        <begin position="2"/>
        <end position="56"/>
    </location>
</feature>
<dbReference type="GO" id="GO:0042597">
    <property type="term" value="C:periplasmic space"/>
    <property type="evidence" value="ECO:0007669"/>
    <property type="project" value="UniProtKB-SubCell"/>
</dbReference>
<gene>
    <name evidence="5" type="ORF">H1R20_g10285</name>
</gene>
<protein>
    <recommendedName>
        <fullName evidence="4">Ca3427-like PBP 2 domain-containing protein</fullName>
    </recommendedName>
</protein>
<dbReference type="OrthoDB" id="1363at2759"/>